<evidence type="ECO:0000256" key="11">
    <source>
        <dbReference type="PROSITE-ProRule" id="PRU00175"/>
    </source>
</evidence>
<comment type="subcellular location">
    <subcellularLocation>
        <location evidence="1">Nucleus</location>
    </subcellularLocation>
</comment>
<dbReference type="GO" id="GO:0005634">
    <property type="term" value="C:nucleus"/>
    <property type="evidence" value="ECO:0007669"/>
    <property type="project" value="UniProtKB-SubCell"/>
</dbReference>
<evidence type="ECO:0000259" key="13">
    <source>
        <dbReference type="PROSITE" id="PS50089"/>
    </source>
</evidence>
<feature type="domain" description="NHR" evidence="14">
    <location>
        <begin position="22"/>
        <end position="176"/>
    </location>
</feature>
<dbReference type="InterPro" id="IPR006573">
    <property type="entry name" value="NHR_dom"/>
</dbReference>
<dbReference type="Pfam" id="PF13920">
    <property type="entry name" value="zf-C3HC4_3"/>
    <property type="match status" value="1"/>
</dbReference>
<keyword evidence="6" id="KW-0862">Zinc</keyword>
<dbReference type="InterPro" id="IPR037962">
    <property type="entry name" value="Neuralized"/>
</dbReference>
<evidence type="ECO:0000256" key="12">
    <source>
        <dbReference type="SAM" id="MobiDB-lite"/>
    </source>
</evidence>
<dbReference type="Pfam" id="PF07177">
    <property type="entry name" value="Neuralized"/>
    <property type="match status" value="2"/>
</dbReference>
<accession>A0A8D8LFA3</accession>
<dbReference type="EMBL" id="HBUF01015759">
    <property type="protein sequence ID" value="CAG6609711.1"/>
    <property type="molecule type" value="Transcribed_RNA"/>
</dbReference>
<feature type="domain" description="RING-type" evidence="13">
    <location>
        <begin position="589"/>
        <end position="630"/>
    </location>
</feature>
<dbReference type="EMBL" id="HBUF01357663">
    <property type="protein sequence ID" value="CAG6718616.1"/>
    <property type="molecule type" value="Transcribed_RNA"/>
</dbReference>
<sequence length="642" mass="70009">MGQSGSSAPRTGSNSGTNNLPPLFFHQVHGENVRVSRDGTVAKRYESFCKGVAFSSRPVKINEKVYVKLLEISTNWSGVIRFGFTSNDPSNLKYALPRYVCPDLTNKPGYWAKALAERFADQDTVLFYYVTAAGDVHFGINGEEKGVFFTGVETRGPLWAMFDIYGNSTAIQLIDSRAQLNNARRVSTFLAPEELSSPINNNSNIDLMNRYILNSMANLSVHSQQPPQQEDTPHPPPPASSEARALTSPVDLVPLPFHRTIGRNVRLSNDRTIASRRDTEFSQGYVFTGRPVQLGEKIVIQVLETEPRYYGALALGLTSCNPATLKPTDLPDDSNFLLDRPEYWVVSKDVANSPRVGDDLTFCITNRGEVTMSRNGSPPTTLMHVDHTLTLWAFFDIYGSTQKIRVLGSSRLHLQNPPPSNGAPSRVGPSHHGASPSMSSSQCSSQQGQIMSRNSNRSQPAPLPGPAPVQVNIPDHLLVQPSSMGGTVLVVNLPPYNPPPQPPRVTSPAMMPPSCSSGASSSQGPSGTLLSTYSHTYIEPVNSSSTPTPLPPLDTRSKEHVQAVRDWAETFNLSNTTGSGSSLGSGSECTVCYEKPIDAVLYMCGHMCMCYDCARQQWQGKGGGHCPMCRAVIRDVIRTYKS</sequence>
<protein>
    <recommendedName>
        <fullName evidence="10">Protein neuralized</fullName>
    </recommendedName>
</protein>
<dbReference type="PROSITE" id="PS50089">
    <property type="entry name" value="ZF_RING_2"/>
    <property type="match status" value="1"/>
</dbReference>
<dbReference type="EMBL" id="HBUF01565993">
    <property type="protein sequence ID" value="CAG6764534.1"/>
    <property type="molecule type" value="Transcribed_RNA"/>
</dbReference>
<dbReference type="EMBL" id="HBUF01565992">
    <property type="protein sequence ID" value="CAG6764533.1"/>
    <property type="molecule type" value="Transcribed_RNA"/>
</dbReference>
<feature type="region of interest" description="Disordered" evidence="12">
    <location>
        <begin position="499"/>
        <end position="531"/>
    </location>
</feature>
<dbReference type="SMART" id="SM00184">
    <property type="entry name" value="RING"/>
    <property type="match status" value="1"/>
</dbReference>
<dbReference type="EMBL" id="HBUF01216604">
    <property type="protein sequence ID" value="CAG6667468.1"/>
    <property type="molecule type" value="Transcribed_RNA"/>
</dbReference>
<dbReference type="PANTHER" id="PTHR12429:SF6">
    <property type="entry name" value="PROTEIN NEURALIZED"/>
    <property type="match status" value="1"/>
</dbReference>
<keyword evidence="8" id="KW-0539">Nucleus</keyword>
<dbReference type="FunFam" id="2.60.120.920:FF:000005">
    <property type="entry name" value="Putative E3 ubiquitin-protein ligase NEURL1B"/>
    <property type="match status" value="2"/>
</dbReference>
<evidence type="ECO:0000256" key="2">
    <source>
        <dbReference type="ARBA" id="ARBA00022473"/>
    </source>
</evidence>
<evidence type="ECO:0000259" key="14">
    <source>
        <dbReference type="PROSITE" id="PS51065"/>
    </source>
</evidence>
<dbReference type="SUPFAM" id="SSF57850">
    <property type="entry name" value="RING/U-box"/>
    <property type="match status" value="1"/>
</dbReference>
<proteinExistence type="predicted"/>
<evidence type="ECO:0000256" key="8">
    <source>
        <dbReference type="ARBA" id="ARBA00023242"/>
    </source>
</evidence>
<dbReference type="InterPro" id="IPR013083">
    <property type="entry name" value="Znf_RING/FYVE/PHD"/>
</dbReference>
<feature type="region of interest" description="Disordered" evidence="12">
    <location>
        <begin position="221"/>
        <end position="245"/>
    </location>
</feature>
<feature type="compositionally biased region" description="Low complexity" evidence="12">
    <location>
        <begin position="428"/>
        <end position="452"/>
    </location>
</feature>
<dbReference type="EMBL" id="HBUF01216603">
    <property type="protein sequence ID" value="CAG6667467.1"/>
    <property type="molecule type" value="Transcribed_RNA"/>
</dbReference>
<keyword evidence="7" id="KW-0238">DNA-binding</keyword>
<evidence type="ECO:0000256" key="6">
    <source>
        <dbReference type="ARBA" id="ARBA00022833"/>
    </source>
</evidence>
<name>A0A8D8LFA3_9HEMI</name>
<keyword evidence="5 11" id="KW-0863">Zinc-finger</keyword>
<dbReference type="Gene3D" id="2.60.120.920">
    <property type="match status" value="2"/>
</dbReference>
<dbReference type="EMBL" id="HBUF01565991">
    <property type="protein sequence ID" value="CAG6764532.1"/>
    <property type="molecule type" value="Transcribed_RNA"/>
</dbReference>
<feature type="compositionally biased region" description="Low complexity" evidence="12">
    <location>
        <begin position="507"/>
        <end position="526"/>
    </location>
</feature>
<dbReference type="Gene3D" id="3.30.40.10">
    <property type="entry name" value="Zinc/RING finger domain, C3HC4 (zinc finger)"/>
    <property type="match status" value="1"/>
</dbReference>
<keyword evidence="3" id="KW-0479">Metal-binding</keyword>
<dbReference type="PROSITE" id="PS51065">
    <property type="entry name" value="NHR"/>
    <property type="match status" value="2"/>
</dbReference>
<evidence type="ECO:0000256" key="3">
    <source>
        <dbReference type="ARBA" id="ARBA00022723"/>
    </source>
</evidence>
<evidence type="ECO:0000256" key="7">
    <source>
        <dbReference type="ARBA" id="ARBA00023125"/>
    </source>
</evidence>
<dbReference type="EMBL" id="HBUF01015758">
    <property type="protein sequence ID" value="CAG6609710.1"/>
    <property type="molecule type" value="Transcribed_RNA"/>
</dbReference>
<dbReference type="EMBL" id="HBUF01357664">
    <property type="protein sequence ID" value="CAG6718617.1"/>
    <property type="molecule type" value="Transcribed_RNA"/>
</dbReference>
<reference evidence="15" key="1">
    <citation type="submission" date="2021-05" db="EMBL/GenBank/DDBJ databases">
        <authorList>
            <person name="Alioto T."/>
            <person name="Alioto T."/>
            <person name="Gomez Garrido J."/>
        </authorList>
    </citation>
    <scope>NUCLEOTIDE SEQUENCE</scope>
</reference>
<dbReference type="PANTHER" id="PTHR12429">
    <property type="entry name" value="NEURALIZED"/>
    <property type="match status" value="1"/>
</dbReference>
<dbReference type="GO" id="GO:0061630">
    <property type="term" value="F:ubiquitin protein ligase activity"/>
    <property type="evidence" value="ECO:0007669"/>
    <property type="project" value="TreeGrafter"/>
</dbReference>
<dbReference type="AlphaFoldDB" id="A0A8D8LFA3"/>
<dbReference type="InterPro" id="IPR043136">
    <property type="entry name" value="B30.2/SPRY_sf"/>
</dbReference>
<keyword evidence="4" id="KW-0677">Repeat</keyword>
<dbReference type="CDD" id="cd16647">
    <property type="entry name" value="mRING-HC-C3HC5_NEU1"/>
    <property type="match status" value="1"/>
</dbReference>
<dbReference type="EMBL" id="HBUF01015760">
    <property type="protein sequence ID" value="CAG6609712.1"/>
    <property type="molecule type" value="Transcribed_RNA"/>
</dbReference>
<dbReference type="SMART" id="SM00588">
    <property type="entry name" value="NEUZ"/>
    <property type="match status" value="2"/>
</dbReference>
<feature type="domain" description="NHR" evidence="14">
    <location>
        <begin position="254"/>
        <end position="409"/>
    </location>
</feature>
<dbReference type="GO" id="GO:0008270">
    <property type="term" value="F:zinc ion binding"/>
    <property type="evidence" value="ECO:0007669"/>
    <property type="project" value="UniProtKB-KW"/>
</dbReference>
<evidence type="ECO:0000256" key="4">
    <source>
        <dbReference type="ARBA" id="ARBA00022737"/>
    </source>
</evidence>
<evidence type="ECO:0000256" key="5">
    <source>
        <dbReference type="ARBA" id="ARBA00022771"/>
    </source>
</evidence>
<dbReference type="EMBL" id="HBUF01565994">
    <property type="protein sequence ID" value="CAG6764535.1"/>
    <property type="molecule type" value="Transcribed_RNA"/>
</dbReference>
<comment type="function">
    <text evidence="9">Involved in neurogenesis. Interacts with other neurogenic proteins in the specification of the neuroblast versus epidermoblast cell fate.</text>
</comment>
<organism evidence="15">
    <name type="scientific">Cacopsylla melanoneura</name>
    <dbReference type="NCBI Taxonomy" id="428564"/>
    <lineage>
        <taxon>Eukaryota</taxon>
        <taxon>Metazoa</taxon>
        <taxon>Ecdysozoa</taxon>
        <taxon>Arthropoda</taxon>
        <taxon>Hexapoda</taxon>
        <taxon>Insecta</taxon>
        <taxon>Pterygota</taxon>
        <taxon>Neoptera</taxon>
        <taxon>Paraneoptera</taxon>
        <taxon>Hemiptera</taxon>
        <taxon>Sternorrhyncha</taxon>
        <taxon>Psylloidea</taxon>
        <taxon>Psyllidae</taxon>
        <taxon>Psyllinae</taxon>
        <taxon>Cacopsylla</taxon>
    </lineage>
</organism>
<evidence type="ECO:0000313" key="15">
    <source>
        <dbReference type="EMBL" id="CAG6609710.1"/>
    </source>
</evidence>
<dbReference type="FunFam" id="3.30.40.10:FF:000441">
    <property type="entry name" value="Neuralized, isoform B"/>
    <property type="match status" value="1"/>
</dbReference>
<dbReference type="EMBL" id="HBUF01357662">
    <property type="protein sequence ID" value="CAG6718615.1"/>
    <property type="molecule type" value="Transcribed_RNA"/>
</dbReference>
<feature type="region of interest" description="Disordered" evidence="12">
    <location>
        <begin position="411"/>
        <end position="471"/>
    </location>
</feature>
<evidence type="ECO:0000256" key="9">
    <source>
        <dbReference type="ARBA" id="ARBA00058903"/>
    </source>
</evidence>
<evidence type="ECO:0000256" key="1">
    <source>
        <dbReference type="ARBA" id="ARBA00004123"/>
    </source>
</evidence>
<dbReference type="InterPro" id="IPR001841">
    <property type="entry name" value="Znf_RING"/>
</dbReference>
<evidence type="ECO:0000256" key="10">
    <source>
        <dbReference type="ARBA" id="ARBA00068495"/>
    </source>
</evidence>
<dbReference type="EMBL" id="HBUF01216605">
    <property type="protein sequence ID" value="CAG6667469.1"/>
    <property type="molecule type" value="Transcribed_RNA"/>
</dbReference>
<dbReference type="GO" id="GO:0003677">
    <property type="term" value="F:DNA binding"/>
    <property type="evidence" value="ECO:0007669"/>
    <property type="project" value="UniProtKB-KW"/>
</dbReference>
<keyword evidence="2" id="KW-0217">Developmental protein</keyword>